<evidence type="ECO:0000256" key="1">
    <source>
        <dbReference type="SAM" id="Phobius"/>
    </source>
</evidence>
<keyword evidence="1" id="KW-1133">Transmembrane helix</keyword>
<sequence length="148" mass="16787">MKAVRHVLRNFSFRQAVPFAVAGIVVLLALFYMFPVVPDRDEDEFRAMEIIKGLRAVRAAAHMFFEKNPDVPAGPLHIDSLKPYTNADISLFLIERNAQGDWYCSFGHEISGNVRKKLRARASEYELLKNASDQYDGGPVVLMAVRKF</sequence>
<proteinExistence type="predicted"/>
<protein>
    <recommendedName>
        <fullName evidence="3">Type II secretion system protein GspG C-terminal domain-containing protein</fullName>
    </recommendedName>
</protein>
<feature type="transmembrane region" description="Helical" evidence="1">
    <location>
        <begin position="12"/>
        <end position="34"/>
    </location>
</feature>
<evidence type="ECO:0000313" key="2">
    <source>
        <dbReference type="EMBL" id="MPL95110.1"/>
    </source>
</evidence>
<dbReference type="AlphaFoldDB" id="A0A644VV60"/>
<evidence type="ECO:0008006" key="3">
    <source>
        <dbReference type="Google" id="ProtNLM"/>
    </source>
</evidence>
<gene>
    <name evidence="2" type="ORF">SDC9_41274</name>
</gene>
<organism evidence="2">
    <name type="scientific">bioreactor metagenome</name>
    <dbReference type="NCBI Taxonomy" id="1076179"/>
    <lineage>
        <taxon>unclassified sequences</taxon>
        <taxon>metagenomes</taxon>
        <taxon>ecological metagenomes</taxon>
    </lineage>
</organism>
<accession>A0A644VV60</accession>
<dbReference type="EMBL" id="VSSQ01000455">
    <property type="protein sequence ID" value="MPL95110.1"/>
    <property type="molecule type" value="Genomic_DNA"/>
</dbReference>
<reference evidence="2" key="1">
    <citation type="submission" date="2019-08" db="EMBL/GenBank/DDBJ databases">
        <authorList>
            <person name="Kucharzyk K."/>
            <person name="Murdoch R.W."/>
            <person name="Higgins S."/>
            <person name="Loffler F."/>
        </authorList>
    </citation>
    <scope>NUCLEOTIDE SEQUENCE</scope>
</reference>
<comment type="caution">
    <text evidence="2">The sequence shown here is derived from an EMBL/GenBank/DDBJ whole genome shotgun (WGS) entry which is preliminary data.</text>
</comment>
<name>A0A644VV60_9ZZZZ</name>
<keyword evidence="1" id="KW-0812">Transmembrane</keyword>
<keyword evidence="1" id="KW-0472">Membrane</keyword>